<gene>
    <name evidence="3" type="ORF">ACFOOL_06860</name>
</gene>
<proteinExistence type="predicted"/>
<comment type="caution">
    <text evidence="3">The sequence shown here is derived from an EMBL/GenBank/DDBJ whole genome shotgun (WGS) entry which is preliminary data.</text>
</comment>
<dbReference type="Proteomes" id="UP001595613">
    <property type="component" value="Unassembled WGS sequence"/>
</dbReference>
<protein>
    <submittedName>
        <fullName evidence="3">DUF4236 domain-containing protein</fullName>
    </submittedName>
</protein>
<dbReference type="InterPro" id="IPR025330">
    <property type="entry name" value="DUF4236"/>
</dbReference>
<dbReference type="Pfam" id="PF14020">
    <property type="entry name" value="DUF4236"/>
    <property type="match status" value="1"/>
</dbReference>
<reference evidence="4" key="1">
    <citation type="journal article" date="2019" name="Int. J. Syst. Evol. Microbiol.">
        <title>The Global Catalogue of Microorganisms (GCM) 10K type strain sequencing project: providing services to taxonomists for standard genome sequencing and annotation.</title>
        <authorList>
            <consortium name="The Broad Institute Genomics Platform"/>
            <consortium name="The Broad Institute Genome Sequencing Center for Infectious Disease"/>
            <person name="Wu L."/>
            <person name="Ma J."/>
        </authorList>
    </citation>
    <scope>NUCLEOTIDE SEQUENCE [LARGE SCALE GENOMIC DNA]</scope>
    <source>
        <strain evidence="4">KCTC 42281</strain>
    </source>
</reference>
<name>A0ABV7WYW3_9HYPH</name>
<evidence type="ECO:0000259" key="2">
    <source>
        <dbReference type="Pfam" id="PF14020"/>
    </source>
</evidence>
<evidence type="ECO:0000313" key="4">
    <source>
        <dbReference type="Proteomes" id="UP001595613"/>
    </source>
</evidence>
<keyword evidence="1" id="KW-1133">Transmembrane helix</keyword>
<dbReference type="RefSeq" id="WP_380096103.1">
    <property type="nucleotide sequence ID" value="NZ_JBHRYD010000004.1"/>
</dbReference>
<feature type="domain" description="DUF4236" evidence="2">
    <location>
        <begin position="3"/>
        <end position="57"/>
    </location>
</feature>
<dbReference type="EMBL" id="JBHRYD010000004">
    <property type="protein sequence ID" value="MFC3704471.1"/>
    <property type="molecule type" value="Genomic_DNA"/>
</dbReference>
<feature type="transmembrane region" description="Helical" evidence="1">
    <location>
        <begin position="85"/>
        <end position="103"/>
    </location>
</feature>
<keyword evidence="4" id="KW-1185">Reference proteome</keyword>
<sequence length="106" mass="11250">MGFRFRKSFKIAPGVRVNLNAKSTSVRIGSKGLGYTISSTGRKRVTASIPGTGISYTETIPAKRMAPEVRAAPQESPSKAKKNNFLPVFLVLLAAVIGIGVASNED</sequence>
<accession>A0ABV7WYW3</accession>
<evidence type="ECO:0000313" key="3">
    <source>
        <dbReference type="EMBL" id="MFC3704471.1"/>
    </source>
</evidence>
<keyword evidence="1" id="KW-0812">Transmembrane</keyword>
<organism evidence="3 4">
    <name type="scientific">Devosia honganensis</name>
    <dbReference type="NCBI Taxonomy" id="1610527"/>
    <lineage>
        <taxon>Bacteria</taxon>
        <taxon>Pseudomonadati</taxon>
        <taxon>Pseudomonadota</taxon>
        <taxon>Alphaproteobacteria</taxon>
        <taxon>Hyphomicrobiales</taxon>
        <taxon>Devosiaceae</taxon>
        <taxon>Devosia</taxon>
    </lineage>
</organism>
<keyword evidence="1" id="KW-0472">Membrane</keyword>
<evidence type="ECO:0000256" key="1">
    <source>
        <dbReference type="SAM" id="Phobius"/>
    </source>
</evidence>